<proteinExistence type="predicted"/>
<dbReference type="EMBL" id="MLYV02001233">
    <property type="protein sequence ID" value="PSR71911.1"/>
    <property type="molecule type" value="Genomic_DNA"/>
</dbReference>
<keyword evidence="2" id="KW-1185">Reference proteome</keyword>
<name>A0A2R6NHZ5_9APHY</name>
<dbReference type="AlphaFoldDB" id="A0A2R6NHZ5"/>
<evidence type="ECO:0000313" key="2">
    <source>
        <dbReference type="Proteomes" id="UP000186601"/>
    </source>
</evidence>
<organism evidence="1 2">
    <name type="scientific">Hermanssonia centrifuga</name>
    <dbReference type="NCBI Taxonomy" id="98765"/>
    <lineage>
        <taxon>Eukaryota</taxon>
        <taxon>Fungi</taxon>
        <taxon>Dikarya</taxon>
        <taxon>Basidiomycota</taxon>
        <taxon>Agaricomycotina</taxon>
        <taxon>Agaricomycetes</taxon>
        <taxon>Polyporales</taxon>
        <taxon>Meruliaceae</taxon>
        <taxon>Hermanssonia</taxon>
    </lineage>
</organism>
<dbReference type="Proteomes" id="UP000186601">
    <property type="component" value="Unassembled WGS sequence"/>
</dbReference>
<sequence length="77" mass="8500">MVSRHPSLVKSYQRTFSFITFLKPLASSIFTSESGGKMAADTRAGARASVNAKRCGKSIMVAFESQVESEEHRNEDE</sequence>
<evidence type="ECO:0000313" key="1">
    <source>
        <dbReference type="EMBL" id="PSR71911.1"/>
    </source>
</evidence>
<reference evidence="1 2" key="1">
    <citation type="submission" date="2018-02" db="EMBL/GenBank/DDBJ databases">
        <title>Genome sequence of the basidiomycete white-rot fungus Phlebia centrifuga.</title>
        <authorList>
            <person name="Granchi Z."/>
            <person name="Peng M."/>
            <person name="de Vries R.P."/>
            <person name="Hilden K."/>
            <person name="Makela M.R."/>
            <person name="Grigoriev I."/>
            <person name="Riley R."/>
        </authorList>
    </citation>
    <scope>NUCLEOTIDE SEQUENCE [LARGE SCALE GENOMIC DNA]</scope>
    <source>
        <strain evidence="1 2">FBCC195</strain>
    </source>
</reference>
<comment type="caution">
    <text evidence="1">The sequence shown here is derived from an EMBL/GenBank/DDBJ whole genome shotgun (WGS) entry which is preliminary data.</text>
</comment>
<protein>
    <submittedName>
        <fullName evidence="1">Uncharacterized protein</fullName>
    </submittedName>
</protein>
<gene>
    <name evidence="1" type="ORF">PHLCEN_2v12218</name>
</gene>
<accession>A0A2R6NHZ5</accession>